<evidence type="ECO:0000313" key="13">
    <source>
        <dbReference type="Proteomes" id="UP000009022"/>
    </source>
</evidence>
<dbReference type="InParanoid" id="B3RUE2"/>
<evidence type="ECO:0000256" key="3">
    <source>
        <dbReference type="ARBA" id="ARBA00020976"/>
    </source>
</evidence>
<feature type="domain" description="Conserved oligomeric Golgi complex subunit 3 C-terminal" evidence="11">
    <location>
        <begin position="302"/>
        <end position="644"/>
    </location>
</feature>
<dbReference type="STRING" id="10228.B3RUE2"/>
<dbReference type="FunCoup" id="B3RUE2">
    <property type="interactions" value="1838"/>
</dbReference>
<dbReference type="Proteomes" id="UP000009022">
    <property type="component" value="Unassembled WGS sequence"/>
</dbReference>
<feature type="region of interest" description="Disordered" evidence="9">
    <location>
        <begin position="48"/>
        <end position="69"/>
    </location>
</feature>
<comment type="subcellular location">
    <subcellularLocation>
        <location evidence="1">Golgi apparatus membrane</location>
        <topology evidence="1">Peripheral membrane protein</topology>
    </subcellularLocation>
</comment>
<dbReference type="PANTHER" id="PTHR13302">
    <property type="entry name" value="CONSERVED OLIGOMERIC GOLGI COMPLEX COMPONENT 3"/>
    <property type="match status" value="1"/>
</dbReference>
<dbReference type="eggNOG" id="KOG2604">
    <property type="taxonomic scope" value="Eukaryota"/>
</dbReference>
<sequence>MDQLSLWNSKNECIAPLSESQIDSIHQLALLSRHLPMPSDVTQVAEIKDEKDQAKSISSIPASPRSPNMPESFENHGMKQPVETAQQFFSWFADVELQMESEQEQEYRAYSDQLDQYYQLCTSIEEQIDNALYHLEELKDQHVTVSTKANTLHAACEKLLAEQTKLMTVAESINNKLSYFNELEKLSRKLSLPTLSVTSEAFANILARLDECLSFLQLNPSYKESQIYTLRFRQCLLRSLNMIKHYVVSRFKNTTQIILKQVLCTLVSILVQPISVFIDHDLVYLICEYTNRVIPPERVFTEYYNNFRTSSAKVKVVTELVEQRANKSKEYFALLQDCRQCYTTQRIAIMTGYIQRWIQTILQEHLRDHCAQVRAGCKFMLHVCHDEYELYFNFYGMGSDEISQLLEYFSNCLYTSLRPVIIKINHLETLAELCSILKTELLEDQIIPKGDELAAFGLIVSNMLEDVQERLVYRAQAYIQNDIDRYNPAPGDLAYPDKLQMIHDMEQKQTPEDKEGLDDSFTDPEMTSIPLGSSTPMNRPMQPLPVVPTADSYAMWYPTVRRTLLCLSKLYRCVDKYIFEGLSQEAISVCIRSLIKASQMIISKKSKTDGYLFIIKHILILREQIAPFEVEFAVKETSLDFSHIKDVAYDLYLKGRKGLTLDSNNTVLKLLLDGIPHVTESYVDSKENVNKNLKEYCQLFINHVTDLFVAPIKAFMDRVKVILSMDKNNSKNNKVFLAKQPFAQPGNKKVREVINETYTGIKRKVTGILMSMSIYLSNKDTEYILFKPIKANVLQTFKKASELISSNYSDEDQQIIGCPSQDQVITSLDVIYIKDFITKFFHEDVLNVFYSQHNCYSYAFLILFTY</sequence>
<dbReference type="InterPro" id="IPR007265">
    <property type="entry name" value="COG_su3"/>
</dbReference>
<dbReference type="GeneID" id="6753043"/>
<evidence type="ECO:0000256" key="1">
    <source>
        <dbReference type="ARBA" id="ARBA00004395"/>
    </source>
</evidence>
<name>B3RUE2_TRIAD</name>
<evidence type="ECO:0000256" key="5">
    <source>
        <dbReference type="ARBA" id="ARBA00022927"/>
    </source>
</evidence>
<dbReference type="GO" id="GO:0006886">
    <property type="term" value="P:intracellular protein transport"/>
    <property type="evidence" value="ECO:0007669"/>
    <property type="project" value="InterPro"/>
</dbReference>
<keyword evidence="4" id="KW-0813">Transport</keyword>
<dbReference type="HOGENOM" id="CLU_011639_1_1_1"/>
<feature type="domain" description="Conserved oligomeric Golgi complex subunit 3 N-terminal" evidence="10">
    <location>
        <begin position="110"/>
        <end position="253"/>
    </location>
</feature>
<evidence type="ECO:0000256" key="4">
    <source>
        <dbReference type="ARBA" id="ARBA00022448"/>
    </source>
</evidence>
<reference evidence="12 13" key="1">
    <citation type="journal article" date="2008" name="Nature">
        <title>The Trichoplax genome and the nature of placozoans.</title>
        <authorList>
            <person name="Srivastava M."/>
            <person name="Begovic E."/>
            <person name="Chapman J."/>
            <person name="Putnam N.H."/>
            <person name="Hellsten U."/>
            <person name="Kawashima T."/>
            <person name="Kuo A."/>
            <person name="Mitros T."/>
            <person name="Salamov A."/>
            <person name="Carpenter M.L."/>
            <person name="Signorovitch A.Y."/>
            <person name="Moreno M.A."/>
            <person name="Kamm K."/>
            <person name="Grimwood J."/>
            <person name="Schmutz J."/>
            <person name="Shapiro H."/>
            <person name="Grigoriev I.V."/>
            <person name="Buss L.W."/>
            <person name="Schierwater B."/>
            <person name="Dellaporta S.L."/>
            <person name="Rokhsar D.S."/>
        </authorList>
    </citation>
    <scope>NUCLEOTIDE SEQUENCE [LARGE SCALE GENOMIC DNA]</scope>
    <source>
        <strain evidence="12 13">Grell-BS-1999</strain>
    </source>
</reference>
<dbReference type="GO" id="GO:0017119">
    <property type="term" value="C:Golgi transport complex"/>
    <property type="evidence" value="ECO:0000318"/>
    <property type="project" value="GO_Central"/>
</dbReference>
<evidence type="ECO:0000259" key="11">
    <source>
        <dbReference type="Pfam" id="PF20671"/>
    </source>
</evidence>
<dbReference type="OrthoDB" id="296793at2759"/>
<dbReference type="PANTHER" id="PTHR13302:SF8">
    <property type="entry name" value="CONSERVED OLIGOMERIC GOLGI COMPLEX SUBUNIT 3"/>
    <property type="match status" value="1"/>
</dbReference>
<proteinExistence type="inferred from homology"/>
<dbReference type="OMA" id="DEFELWG"/>
<dbReference type="GO" id="GO:0006891">
    <property type="term" value="P:intra-Golgi vesicle-mediated transport"/>
    <property type="evidence" value="ECO:0000318"/>
    <property type="project" value="GO_Central"/>
</dbReference>
<dbReference type="CTD" id="6753043"/>
<keyword evidence="6" id="KW-0333">Golgi apparatus</keyword>
<dbReference type="Pfam" id="PF04136">
    <property type="entry name" value="COG3_N"/>
    <property type="match status" value="1"/>
</dbReference>
<evidence type="ECO:0000256" key="8">
    <source>
        <dbReference type="ARBA" id="ARBA00031339"/>
    </source>
</evidence>
<dbReference type="GO" id="GO:0005801">
    <property type="term" value="C:cis-Golgi network"/>
    <property type="evidence" value="ECO:0007669"/>
    <property type="project" value="InterPro"/>
</dbReference>
<dbReference type="InterPro" id="IPR048685">
    <property type="entry name" value="COG3_C"/>
</dbReference>
<dbReference type="RefSeq" id="XP_002111351.1">
    <property type="nucleotide sequence ID" value="XM_002111315.1"/>
</dbReference>
<dbReference type="KEGG" id="tad:TRIADDRAFT_24447"/>
<organism evidence="12 13">
    <name type="scientific">Trichoplax adhaerens</name>
    <name type="common">Trichoplax reptans</name>
    <dbReference type="NCBI Taxonomy" id="10228"/>
    <lineage>
        <taxon>Eukaryota</taxon>
        <taxon>Metazoa</taxon>
        <taxon>Placozoa</taxon>
        <taxon>Uniplacotomia</taxon>
        <taxon>Trichoplacea</taxon>
        <taxon>Trichoplacidae</taxon>
        <taxon>Trichoplax</taxon>
    </lineage>
</organism>
<accession>B3RUE2</accession>
<evidence type="ECO:0000256" key="9">
    <source>
        <dbReference type="SAM" id="MobiDB-lite"/>
    </source>
</evidence>
<dbReference type="PhylomeDB" id="B3RUE2"/>
<dbReference type="GO" id="GO:0000139">
    <property type="term" value="C:Golgi membrane"/>
    <property type="evidence" value="ECO:0007669"/>
    <property type="project" value="UniProtKB-SubCell"/>
</dbReference>
<gene>
    <name evidence="12" type="ORF">TRIADDRAFT_24447</name>
</gene>
<evidence type="ECO:0000256" key="6">
    <source>
        <dbReference type="ARBA" id="ARBA00023034"/>
    </source>
</evidence>
<dbReference type="InterPro" id="IPR048320">
    <property type="entry name" value="COG3_N"/>
</dbReference>
<evidence type="ECO:0000256" key="7">
    <source>
        <dbReference type="ARBA" id="ARBA00023136"/>
    </source>
</evidence>
<dbReference type="AlphaFoldDB" id="B3RUE2"/>
<comment type="similarity">
    <text evidence="2">Belongs to the COG3 family.</text>
</comment>
<evidence type="ECO:0000313" key="12">
    <source>
        <dbReference type="EMBL" id="EDV25318.1"/>
    </source>
</evidence>
<dbReference type="EMBL" id="DS985244">
    <property type="protein sequence ID" value="EDV25318.1"/>
    <property type="molecule type" value="Genomic_DNA"/>
</dbReference>
<evidence type="ECO:0000259" key="10">
    <source>
        <dbReference type="Pfam" id="PF04136"/>
    </source>
</evidence>
<protein>
    <recommendedName>
        <fullName evidence="3">Conserved oligomeric Golgi complex subunit 3</fullName>
    </recommendedName>
    <alternativeName>
        <fullName evidence="8">Component of oligomeric Golgi complex 3</fullName>
    </alternativeName>
</protein>
<keyword evidence="13" id="KW-1185">Reference proteome</keyword>
<keyword evidence="5" id="KW-0653">Protein transport</keyword>
<evidence type="ECO:0000256" key="2">
    <source>
        <dbReference type="ARBA" id="ARBA00009936"/>
    </source>
</evidence>
<dbReference type="Pfam" id="PF20671">
    <property type="entry name" value="COG3_C"/>
    <property type="match status" value="1"/>
</dbReference>
<feature type="compositionally biased region" description="Low complexity" evidence="9">
    <location>
        <begin position="56"/>
        <end position="66"/>
    </location>
</feature>
<dbReference type="GO" id="GO:0007030">
    <property type="term" value="P:Golgi organization"/>
    <property type="evidence" value="ECO:0000318"/>
    <property type="project" value="GO_Central"/>
</dbReference>
<keyword evidence="7" id="KW-0472">Membrane</keyword>